<keyword evidence="11 14" id="KW-1133">Transmembrane helix</keyword>
<keyword evidence="7 14" id="KW-0812">Transmembrane</keyword>
<dbReference type="PROSITE" id="PS50885">
    <property type="entry name" value="HAMP"/>
    <property type="match status" value="1"/>
</dbReference>
<keyword evidence="18" id="KW-1185">Reference proteome</keyword>
<evidence type="ECO:0000256" key="11">
    <source>
        <dbReference type="ARBA" id="ARBA00022989"/>
    </source>
</evidence>
<evidence type="ECO:0000256" key="12">
    <source>
        <dbReference type="ARBA" id="ARBA00023012"/>
    </source>
</evidence>
<keyword evidence="6 17" id="KW-0808">Transferase</keyword>
<comment type="caution">
    <text evidence="17">The sequence shown here is derived from an EMBL/GenBank/DDBJ whole genome shotgun (WGS) entry which is preliminary data.</text>
</comment>
<evidence type="ECO:0000313" key="17">
    <source>
        <dbReference type="EMBL" id="MBM7583574.1"/>
    </source>
</evidence>
<dbReference type="SUPFAM" id="SSF158472">
    <property type="entry name" value="HAMP domain-like"/>
    <property type="match status" value="1"/>
</dbReference>
<feature type="domain" description="Histidine kinase" evidence="15">
    <location>
        <begin position="137"/>
        <end position="350"/>
    </location>
</feature>
<dbReference type="CDD" id="cd00082">
    <property type="entry name" value="HisKA"/>
    <property type="match status" value="1"/>
</dbReference>
<comment type="subcellular location">
    <subcellularLocation>
        <location evidence="2">Cell membrane</location>
        <topology evidence="2">Multi-pass membrane protein</topology>
    </subcellularLocation>
</comment>
<keyword evidence="13 14" id="KW-0472">Membrane</keyword>
<dbReference type="InterPro" id="IPR036890">
    <property type="entry name" value="HATPase_C_sf"/>
</dbReference>
<proteinExistence type="predicted"/>
<dbReference type="GO" id="GO:0004673">
    <property type="term" value="F:protein histidine kinase activity"/>
    <property type="evidence" value="ECO:0007669"/>
    <property type="project" value="UniProtKB-EC"/>
</dbReference>
<dbReference type="PROSITE" id="PS50109">
    <property type="entry name" value="HIS_KIN"/>
    <property type="match status" value="1"/>
</dbReference>
<evidence type="ECO:0000256" key="9">
    <source>
        <dbReference type="ARBA" id="ARBA00022777"/>
    </source>
</evidence>
<dbReference type="SMART" id="SM00387">
    <property type="entry name" value="HATPase_c"/>
    <property type="match status" value="1"/>
</dbReference>
<sequence>MLLNKWKFTSHLTFVHAIILIIMTFTVGLTVRNYACTLVNQQDITGELLEKQLMDFLIVITIVALFIGGLGYYLFLKWFTKPVKKLTEATERLKAGEIPSHVDRSVINEVNELNETFNSFIDSLKQVKQKQQQLLRDLSHELKTPLTNLSGYLEGLEKGIIEGDQEIYRSLKEETDRIEHLFNQLVWMSSWTEPTTMITPQKTNIQIDQVIKDIVRTFQIKFMKNNIDVFEEIEAATIFGVDYAIKQVMINLVQNIVDYDTGKSVRIKGFRSNESYILQFQHKGKRIPKNEEKLIFERFYRVDPSRTKATDGAGLGLSISNEIVKAHGGKIILNTDEYHHRFEVHLPLNKNVKLKE</sequence>
<dbReference type="InterPro" id="IPR036097">
    <property type="entry name" value="HisK_dim/P_sf"/>
</dbReference>
<evidence type="ECO:0000256" key="1">
    <source>
        <dbReference type="ARBA" id="ARBA00000085"/>
    </source>
</evidence>
<name>A0ABS2N6X9_9BACI</name>
<evidence type="ECO:0000256" key="7">
    <source>
        <dbReference type="ARBA" id="ARBA00022692"/>
    </source>
</evidence>
<dbReference type="SMART" id="SM00388">
    <property type="entry name" value="HisKA"/>
    <property type="match status" value="1"/>
</dbReference>
<dbReference type="InterPro" id="IPR003661">
    <property type="entry name" value="HisK_dim/P_dom"/>
</dbReference>
<dbReference type="Gene3D" id="1.10.287.130">
    <property type="match status" value="1"/>
</dbReference>
<dbReference type="Pfam" id="PF00672">
    <property type="entry name" value="HAMP"/>
    <property type="match status" value="1"/>
</dbReference>
<evidence type="ECO:0000256" key="6">
    <source>
        <dbReference type="ARBA" id="ARBA00022679"/>
    </source>
</evidence>
<gene>
    <name evidence="17" type="ORF">JOC86_000111</name>
</gene>
<comment type="catalytic activity">
    <reaction evidence="1">
        <text>ATP + protein L-histidine = ADP + protein N-phospho-L-histidine.</text>
        <dbReference type="EC" id="2.7.13.3"/>
    </reaction>
</comment>
<evidence type="ECO:0000256" key="10">
    <source>
        <dbReference type="ARBA" id="ARBA00022840"/>
    </source>
</evidence>
<accession>A0ABS2N6X9</accession>
<dbReference type="Pfam" id="PF02518">
    <property type="entry name" value="HATPase_c"/>
    <property type="match status" value="1"/>
</dbReference>
<reference evidence="17 18" key="1">
    <citation type="submission" date="2021-01" db="EMBL/GenBank/DDBJ databases">
        <title>Genomic Encyclopedia of Type Strains, Phase IV (KMG-IV): sequencing the most valuable type-strain genomes for metagenomic binning, comparative biology and taxonomic classification.</title>
        <authorList>
            <person name="Goeker M."/>
        </authorList>
    </citation>
    <scope>NUCLEOTIDE SEQUENCE [LARGE SCALE GENOMIC DNA]</scope>
    <source>
        <strain evidence="17 18">DSM 24834</strain>
    </source>
</reference>
<dbReference type="SMART" id="SM00304">
    <property type="entry name" value="HAMP"/>
    <property type="match status" value="1"/>
</dbReference>
<dbReference type="InterPro" id="IPR003660">
    <property type="entry name" value="HAMP_dom"/>
</dbReference>
<dbReference type="InterPro" id="IPR005467">
    <property type="entry name" value="His_kinase_dom"/>
</dbReference>
<dbReference type="SUPFAM" id="SSF47384">
    <property type="entry name" value="Homodimeric domain of signal transducing histidine kinase"/>
    <property type="match status" value="1"/>
</dbReference>
<evidence type="ECO:0000256" key="3">
    <source>
        <dbReference type="ARBA" id="ARBA00012438"/>
    </source>
</evidence>
<dbReference type="InterPro" id="IPR003594">
    <property type="entry name" value="HATPase_dom"/>
</dbReference>
<evidence type="ECO:0000256" key="8">
    <source>
        <dbReference type="ARBA" id="ARBA00022741"/>
    </source>
</evidence>
<feature type="domain" description="HAMP" evidence="16">
    <location>
        <begin position="77"/>
        <end position="129"/>
    </location>
</feature>
<keyword evidence="12" id="KW-0902">Two-component regulatory system</keyword>
<evidence type="ECO:0000259" key="15">
    <source>
        <dbReference type="PROSITE" id="PS50109"/>
    </source>
</evidence>
<dbReference type="RefSeq" id="WP_205167841.1">
    <property type="nucleotide sequence ID" value="NZ_JAFBDZ010000001.1"/>
</dbReference>
<protein>
    <recommendedName>
        <fullName evidence="3">histidine kinase</fullName>
        <ecNumber evidence="3">2.7.13.3</ecNumber>
    </recommendedName>
</protein>
<dbReference type="PRINTS" id="PR00344">
    <property type="entry name" value="BCTRLSENSOR"/>
</dbReference>
<dbReference type="Gene3D" id="3.30.565.10">
    <property type="entry name" value="Histidine kinase-like ATPase, C-terminal domain"/>
    <property type="match status" value="1"/>
</dbReference>
<evidence type="ECO:0000256" key="2">
    <source>
        <dbReference type="ARBA" id="ARBA00004651"/>
    </source>
</evidence>
<dbReference type="EMBL" id="JAFBDZ010000001">
    <property type="protein sequence ID" value="MBM7583574.1"/>
    <property type="molecule type" value="Genomic_DNA"/>
</dbReference>
<feature type="transmembrane region" description="Helical" evidence="14">
    <location>
        <begin position="12"/>
        <end position="31"/>
    </location>
</feature>
<keyword evidence="9 17" id="KW-0418">Kinase</keyword>
<evidence type="ECO:0000256" key="13">
    <source>
        <dbReference type="ARBA" id="ARBA00023136"/>
    </source>
</evidence>
<feature type="transmembrane region" description="Helical" evidence="14">
    <location>
        <begin position="56"/>
        <end position="76"/>
    </location>
</feature>
<evidence type="ECO:0000256" key="4">
    <source>
        <dbReference type="ARBA" id="ARBA00022475"/>
    </source>
</evidence>
<dbReference type="EC" id="2.7.13.3" evidence="3"/>
<keyword evidence="5" id="KW-0597">Phosphoprotein</keyword>
<dbReference type="Pfam" id="PF00512">
    <property type="entry name" value="HisKA"/>
    <property type="match status" value="1"/>
</dbReference>
<dbReference type="SUPFAM" id="SSF55874">
    <property type="entry name" value="ATPase domain of HSP90 chaperone/DNA topoisomerase II/histidine kinase"/>
    <property type="match status" value="1"/>
</dbReference>
<evidence type="ECO:0000256" key="5">
    <source>
        <dbReference type="ARBA" id="ARBA00022553"/>
    </source>
</evidence>
<dbReference type="Gene3D" id="6.10.340.10">
    <property type="match status" value="1"/>
</dbReference>
<dbReference type="InterPro" id="IPR050398">
    <property type="entry name" value="HssS/ArlS-like"/>
</dbReference>
<evidence type="ECO:0000256" key="14">
    <source>
        <dbReference type="SAM" id="Phobius"/>
    </source>
</evidence>
<organism evidence="17 18">
    <name type="scientific">Rossellomorea pakistanensis</name>
    <dbReference type="NCBI Taxonomy" id="992288"/>
    <lineage>
        <taxon>Bacteria</taxon>
        <taxon>Bacillati</taxon>
        <taxon>Bacillota</taxon>
        <taxon>Bacilli</taxon>
        <taxon>Bacillales</taxon>
        <taxon>Bacillaceae</taxon>
        <taxon>Rossellomorea</taxon>
    </lineage>
</organism>
<keyword evidence="10" id="KW-0067">ATP-binding</keyword>
<keyword evidence="4" id="KW-1003">Cell membrane</keyword>
<evidence type="ECO:0000313" key="18">
    <source>
        <dbReference type="Proteomes" id="UP001646157"/>
    </source>
</evidence>
<dbReference type="PANTHER" id="PTHR45528">
    <property type="entry name" value="SENSOR HISTIDINE KINASE CPXA"/>
    <property type="match status" value="1"/>
</dbReference>
<dbReference type="Proteomes" id="UP001646157">
    <property type="component" value="Unassembled WGS sequence"/>
</dbReference>
<dbReference type="PANTHER" id="PTHR45528:SF1">
    <property type="entry name" value="SENSOR HISTIDINE KINASE CPXA"/>
    <property type="match status" value="1"/>
</dbReference>
<keyword evidence="8" id="KW-0547">Nucleotide-binding</keyword>
<dbReference type="InterPro" id="IPR004358">
    <property type="entry name" value="Sig_transdc_His_kin-like_C"/>
</dbReference>
<evidence type="ECO:0000259" key="16">
    <source>
        <dbReference type="PROSITE" id="PS50885"/>
    </source>
</evidence>
<dbReference type="CDD" id="cd06225">
    <property type="entry name" value="HAMP"/>
    <property type="match status" value="1"/>
</dbReference>